<dbReference type="InterPro" id="IPR009636">
    <property type="entry name" value="SCAF"/>
</dbReference>
<feature type="region of interest" description="Disordered" evidence="2">
    <location>
        <begin position="116"/>
        <end position="148"/>
    </location>
</feature>
<gene>
    <name evidence="3" type="ORF">Gxy13693_080_022</name>
</gene>
<accession>A0A0D6QCD5</accession>
<dbReference type="Pfam" id="PF06810">
    <property type="entry name" value="Phage_scaffold"/>
    <property type="match status" value="1"/>
</dbReference>
<name>A0A0D6QCD5_KOMXY</name>
<evidence type="ECO:0000256" key="2">
    <source>
        <dbReference type="SAM" id="MobiDB-lite"/>
    </source>
</evidence>
<evidence type="ECO:0000256" key="1">
    <source>
        <dbReference type="SAM" id="Coils"/>
    </source>
</evidence>
<evidence type="ECO:0000313" key="3">
    <source>
        <dbReference type="EMBL" id="GAO00999.1"/>
    </source>
</evidence>
<organism evidence="3 4">
    <name type="scientific">Komagataeibacter xylinus NBRC 13693</name>
    <dbReference type="NCBI Taxonomy" id="1234668"/>
    <lineage>
        <taxon>Bacteria</taxon>
        <taxon>Pseudomonadati</taxon>
        <taxon>Pseudomonadota</taxon>
        <taxon>Alphaproteobacteria</taxon>
        <taxon>Acetobacterales</taxon>
        <taxon>Acetobacteraceae</taxon>
        <taxon>Komagataeibacter</taxon>
    </lineage>
</organism>
<dbReference type="EMBL" id="BANJ01000080">
    <property type="protein sequence ID" value="GAO00999.1"/>
    <property type="molecule type" value="Genomic_DNA"/>
</dbReference>
<feature type="coiled-coil region" evidence="1">
    <location>
        <begin position="12"/>
        <end position="53"/>
    </location>
</feature>
<dbReference type="Proteomes" id="UP000032683">
    <property type="component" value="Unassembled WGS sequence"/>
</dbReference>
<dbReference type="GeneID" id="79187767"/>
<proteinExistence type="predicted"/>
<dbReference type="RefSeq" id="WP_048857149.1">
    <property type="nucleotide sequence ID" value="NZ_BANJ01000080.1"/>
</dbReference>
<feature type="compositionally biased region" description="Low complexity" evidence="2">
    <location>
        <begin position="116"/>
        <end position="136"/>
    </location>
</feature>
<reference evidence="3 4" key="1">
    <citation type="submission" date="2012-11" db="EMBL/GenBank/DDBJ databases">
        <title>Whole genome sequence of Gluconacetobacter xylinus NBRC 13693.</title>
        <authorList>
            <person name="Azuma Y."/>
            <person name="Higashiura N."/>
            <person name="Hirakawa H."/>
            <person name="Matsushita K."/>
        </authorList>
    </citation>
    <scope>NUCLEOTIDE SEQUENCE [LARGE SCALE GENOMIC DNA]</scope>
    <source>
        <strain evidence="3 4">NBRC 13693</strain>
    </source>
</reference>
<evidence type="ECO:0000313" key="4">
    <source>
        <dbReference type="Proteomes" id="UP000032683"/>
    </source>
</evidence>
<keyword evidence="1" id="KW-0175">Coiled coil</keyword>
<dbReference type="AlphaFoldDB" id="A0A0D6QCD5"/>
<comment type="caution">
    <text evidence="3">The sequence shown here is derived from an EMBL/GenBank/DDBJ whole genome shotgun (WGS) entry which is preliminary data.</text>
</comment>
<sequence>MTRSSVPETPDMDTMRRELAALRAERDDAVQARATLEADLARATEQATTARTRASRAVIRAEARAMAARMGAVEPADVVRLVDLSAVTLSEDGAPQGLDTIMEAARESRAYLFTTPRPASGAATGTTASGPAPRAGDPAPFDARTAGARDVRAAASAAGLRWPVAT</sequence>
<protein>
    <submittedName>
        <fullName evidence="3">Phage minor structual protein GP20</fullName>
    </submittedName>
</protein>